<sequence>MDLSLLDLGTRKFWRAVGRPIDLDGEHAWLRAPTSDHARVRDGWLAAEAAAYGGEVRDDVPGAGLIADMAELDGPGFAAAELRPEIRDFYENTSDWRMEVWVAWSPVFWPAGELVSRAFGKRLDQLALPTRQLDVAQGMDSRVAVITDGDGNQRGAGWLRTLRSTGDYVFSGCYSVRALPGADRAGVHVAFPLEAGNVQVFLRPDHGDDGSLWLRSPGERFGGNGAYVVAQDRGRTFASRAPIHETFHLYVDDEGVLRTDHTLKLWSAPAVRLHYRLERRT</sequence>
<accession>A0ABQ2NAU6</accession>
<proteinExistence type="predicted"/>
<protein>
    <submittedName>
        <fullName evidence="1">Uncharacterized protein</fullName>
    </submittedName>
</protein>
<organism evidence="1 2">
    <name type="scientific">Nocardioides phosphati</name>
    <dbReference type="NCBI Taxonomy" id="1867775"/>
    <lineage>
        <taxon>Bacteria</taxon>
        <taxon>Bacillati</taxon>
        <taxon>Actinomycetota</taxon>
        <taxon>Actinomycetes</taxon>
        <taxon>Propionibacteriales</taxon>
        <taxon>Nocardioidaceae</taxon>
        <taxon>Nocardioides</taxon>
    </lineage>
</organism>
<gene>
    <name evidence="1" type="ORF">GCM10011584_14090</name>
</gene>
<evidence type="ECO:0000313" key="1">
    <source>
        <dbReference type="EMBL" id="GGO88034.1"/>
    </source>
</evidence>
<dbReference type="EMBL" id="BMNI01000002">
    <property type="protein sequence ID" value="GGO88034.1"/>
    <property type="molecule type" value="Genomic_DNA"/>
</dbReference>
<name>A0ABQ2NAU6_9ACTN</name>
<dbReference type="RefSeq" id="WP_188783271.1">
    <property type="nucleotide sequence ID" value="NZ_BMNI01000002.1"/>
</dbReference>
<reference evidence="2" key="1">
    <citation type="journal article" date="2019" name="Int. J. Syst. Evol. Microbiol.">
        <title>The Global Catalogue of Microorganisms (GCM) 10K type strain sequencing project: providing services to taxonomists for standard genome sequencing and annotation.</title>
        <authorList>
            <consortium name="The Broad Institute Genomics Platform"/>
            <consortium name="The Broad Institute Genome Sequencing Center for Infectious Disease"/>
            <person name="Wu L."/>
            <person name="Ma J."/>
        </authorList>
    </citation>
    <scope>NUCLEOTIDE SEQUENCE [LARGE SCALE GENOMIC DNA]</scope>
    <source>
        <strain evidence="2">CGMCC 4.7371</strain>
    </source>
</reference>
<comment type="caution">
    <text evidence="1">The sequence shown here is derived from an EMBL/GenBank/DDBJ whole genome shotgun (WGS) entry which is preliminary data.</text>
</comment>
<dbReference type="Proteomes" id="UP000655410">
    <property type="component" value="Unassembled WGS sequence"/>
</dbReference>
<keyword evidence="2" id="KW-1185">Reference proteome</keyword>
<evidence type="ECO:0000313" key="2">
    <source>
        <dbReference type="Proteomes" id="UP000655410"/>
    </source>
</evidence>